<feature type="domain" description="MARVEL" evidence="11">
    <location>
        <begin position="13"/>
        <end position="148"/>
    </location>
</feature>
<reference evidence="12" key="2">
    <citation type="submission" date="2025-09" db="UniProtKB">
        <authorList>
            <consortium name="Ensembl"/>
        </authorList>
    </citation>
    <scope>IDENTIFICATION</scope>
</reference>
<feature type="region of interest" description="Disordered" evidence="9">
    <location>
        <begin position="298"/>
        <end position="323"/>
    </location>
</feature>
<dbReference type="Proteomes" id="UP000261540">
    <property type="component" value="Unplaced"/>
</dbReference>
<evidence type="ECO:0000256" key="4">
    <source>
        <dbReference type="ARBA" id="ARBA00022989"/>
    </source>
</evidence>
<feature type="transmembrane region" description="Helical" evidence="10">
    <location>
        <begin position="46"/>
        <end position="67"/>
    </location>
</feature>
<feature type="transmembrane region" description="Helical" evidence="10">
    <location>
        <begin position="187"/>
        <end position="211"/>
    </location>
</feature>
<dbReference type="GeneTree" id="ENSGT00950000182933"/>
<dbReference type="Ensembl" id="ENSPKIT00000009615.1">
    <property type="protein sequence ID" value="ENSPKIP00000028827.1"/>
    <property type="gene ID" value="ENSPKIG00000010323.1"/>
</dbReference>
<evidence type="ECO:0000256" key="8">
    <source>
        <dbReference type="PROSITE-ProRule" id="PRU00581"/>
    </source>
</evidence>
<organism evidence="12 13">
    <name type="scientific">Paramormyrops kingsleyae</name>
    <dbReference type="NCBI Taxonomy" id="1676925"/>
    <lineage>
        <taxon>Eukaryota</taxon>
        <taxon>Metazoa</taxon>
        <taxon>Chordata</taxon>
        <taxon>Craniata</taxon>
        <taxon>Vertebrata</taxon>
        <taxon>Euteleostomi</taxon>
        <taxon>Actinopterygii</taxon>
        <taxon>Neopterygii</taxon>
        <taxon>Teleostei</taxon>
        <taxon>Osteoglossocephala</taxon>
        <taxon>Osteoglossomorpha</taxon>
        <taxon>Osteoglossiformes</taxon>
        <taxon>Mormyridae</taxon>
        <taxon>Paramormyrops</taxon>
    </lineage>
</organism>
<reference evidence="12" key="1">
    <citation type="submission" date="2025-08" db="UniProtKB">
        <authorList>
            <consortium name="Ensembl"/>
        </authorList>
    </citation>
    <scope>IDENTIFICATION</scope>
</reference>
<evidence type="ECO:0000256" key="10">
    <source>
        <dbReference type="SAM" id="Phobius"/>
    </source>
</evidence>
<evidence type="ECO:0000313" key="12">
    <source>
        <dbReference type="Ensembl" id="ENSPKIP00000028827.1"/>
    </source>
</evidence>
<comment type="similarity">
    <text evidence="6">Belongs to the MAL family.</text>
</comment>
<evidence type="ECO:0000256" key="9">
    <source>
        <dbReference type="SAM" id="MobiDB-lite"/>
    </source>
</evidence>
<comment type="subcellular location">
    <subcellularLocation>
        <location evidence="1">Membrane</location>
        <topology evidence="1">Multi-pass membrane protein</topology>
    </subcellularLocation>
</comment>
<dbReference type="GO" id="GO:0016020">
    <property type="term" value="C:membrane"/>
    <property type="evidence" value="ECO:0007669"/>
    <property type="project" value="UniProtKB-SubCell"/>
</dbReference>
<feature type="transmembrane region" description="Helical" evidence="10">
    <location>
        <begin position="152"/>
        <end position="175"/>
    </location>
</feature>
<accession>A0A3B3SDJ2</accession>
<dbReference type="InterPro" id="IPR008253">
    <property type="entry name" value="Marvel"/>
</dbReference>
<dbReference type="AlphaFoldDB" id="A0A3B3SDJ2"/>
<gene>
    <name evidence="12" type="primary">MYADML2</name>
</gene>
<sequence length="331" mass="34491">MDPQDKPCLDPAAVLSPLGGARLCQVLLAGATVTLVAYGAGHSSPYGTFCMAAWCLCLGASLTEFLLEATRAWRRLPVSWPELTAAATMLLALLSGAASLIYPLVFLRSACPYGICGGRDYRIAATACSCACCAAFIAELRLARTRRGRPPAYMATCPGLLKVAQAAVTAVIFSFLACDAEFGHYPPALYCAAALALCLVAGMAVVGLAVCGRHASSCLAAACGLIGALLHASAVAVWHVFCLQTRRPGTGGGQGGCPRGSCPWDSRLAVAAFAYVNLLLYAADCACTLRACCASRRSRATPSDSTGHISFLKNSRRPQSTCTPHRVYLVS</sequence>
<evidence type="ECO:0000259" key="11">
    <source>
        <dbReference type="PROSITE" id="PS51225"/>
    </source>
</evidence>
<keyword evidence="13" id="KW-1185">Reference proteome</keyword>
<feature type="transmembrane region" description="Helical" evidence="10">
    <location>
        <begin position="21"/>
        <end position="40"/>
    </location>
</feature>
<keyword evidence="5 8" id="KW-0472">Membrane</keyword>
<evidence type="ECO:0000256" key="1">
    <source>
        <dbReference type="ARBA" id="ARBA00004141"/>
    </source>
</evidence>
<feature type="transmembrane region" description="Helical" evidence="10">
    <location>
        <begin position="218"/>
        <end position="241"/>
    </location>
</feature>
<evidence type="ECO:0000256" key="5">
    <source>
        <dbReference type="ARBA" id="ARBA00023136"/>
    </source>
</evidence>
<protein>
    <recommendedName>
        <fullName evidence="7">Myeloid-associated differentiation marker-like protein 2</fullName>
    </recommendedName>
</protein>
<evidence type="ECO:0000256" key="7">
    <source>
        <dbReference type="ARBA" id="ARBA00040733"/>
    </source>
</evidence>
<evidence type="ECO:0000256" key="2">
    <source>
        <dbReference type="ARBA" id="ARBA00022692"/>
    </source>
</evidence>
<dbReference type="PROSITE" id="PS51225">
    <property type="entry name" value="MARVEL"/>
    <property type="match status" value="1"/>
</dbReference>
<keyword evidence="2 8" id="KW-0812">Transmembrane</keyword>
<keyword evidence="4 10" id="KW-1133">Transmembrane helix</keyword>
<dbReference type="PANTHER" id="PTHR17068:SF5">
    <property type="entry name" value="MYELOID-ASSOCIATED DIFFERENTIATION MARKER-LIKE PROTEIN 2"/>
    <property type="match status" value="1"/>
</dbReference>
<dbReference type="InterPro" id="IPR047123">
    <property type="entry name" value="MYADM-like"/>
</dbReference>
<keyword evidence="3" id="KW-0677">Repeat</keyword>
<feature type="transmembrane region" description="Helical" evidence="10">
    <location>
        <begin position="79"/>
        <end position="101"/>
    </location>
</feature>
<dbReference type="PANTHER" id="PTHR17068">
    <property type="entry name" value="MYELOID-ASSOCIATED DIFFERENTIATION MARKER MYADM FAMILY MEMBER"/>
    <property type="match status" value="1"/>
</dbReference>
<evidence type="ECO:0000313" key="13">
    <source>
        <dbReference type="Proteomes" id="UP000261540"/>
    </source>
</evidence>
<feature type="transmembrane region" description="Helical" evidence="10">
    <location>
        <begin position="121"/>
        <end position="140"/>
    </location>
</feature>
<evidence type="ECO:0000256" key="6">
    <source>
        <dbReference type="ARBA" id="ARBA00034721"/>
    </source>
</evidence>
<dbReference type="OrthoDB" id="10417263at2759"/>
<evidence type="ECO:0000256" key="3">
    <source>
        <dbReference type="ARBA" id="ARBA00022737"/>
    </source>
</evidence>
<proteinExistence type="inferred from homology"/>
<name>A0A3B3SDJ2_9TELE</name>